<dbReference type="InterPro" id="IPR033985">
    <property type="entry name" value="SusD-like_N"/>
</dbReference>
<dbReference type="EMBL" id="JBHUOZ010000001">
    <property type="protein sequence ID" value="MFD2919116.1"/>
    <property type="molecule type" value="Genomic_DNA"/>
</dbReference>
<dbReference type="Pfam" id="PF14322">
    <property type="entry name" value="SusD-like_3"/>
    <property type="match status" value="1"/>
</dbReference>
<gene>
    <name evidence="8" type="ORF">ACFS6H_05280</name>
</gene>
<comment type="caution">
    <text evidence="8">The sequence shown here is derived from an EMBL/GenBank/DDBJ whole genome shotgun (WGS) entry which is preliminary data.</text>
</comment>
<comment type="similarity">
    <text evidence="2">Belongs to the SusD family.</text>
</comment>
<feature type="domain" description="RagB/SusD" evidence="6">
    <location>
        <begin position="269"/>
        <end position="458"/>
    </location>
</feature>
<evidence type="ECO:0000313" key="8">
    <source>
        <dbReference type="EMBL" id="MFD2919116.1"/>
    </source>
</evidence>
<keyword evidence="3" id="KW-0732">Signal</keyword>
<keyword evidence="5" id="KW-0998">Cell outer membrane</keyword>
<evidence type="ECO:0000256" key="3">
    <source>
        <dbReference type="ARBA" id="ARBA00022729"/>
    </source>
</evidence>
<dbReference type="Gene3D" id="1.25.40.390">
    <property type="match status" value="1"/>
</dbReference>
<dbReference type="SUPFAM" id="SSF48452">
    <property type="entry name" value="TPR-like"/>
    <property type="match status" value="1"/>
</dbReference>
<keyword evidence="9" id="KW-1185">Reference proteome</keyword>
<protein>
    <submittedName>
        <fullName evidence="8">RagB/SusD family nutrient uptake outer membrane protein</fullName>
    </submittedName>
</protein>
<keyword evidence="4" id="KW-0472">Membrane</keyword>
<accession>A0ABW6A4G7</accession>
<dbReference type="Proteomes" id="UP001597511">
    <property type="component" value="Unassembled WGS sequence"/>
</dbReference>
<dbReference type="InterPro" id="IPR012944">
    <property type="entry name" value="SusD_RagB_dom"/>
</dbReference>
<evidence type="ECO:0000259" key="6">
    <source>
        <dbReference type="Pfam" id="PF07980"/>
    </source>
</evidence>
<sequence>MKKILSKITLSIAIVSLVAGCKKDFLDVGPTGSVDDGAIFTTTTNASNVINGIYRYLYSRYSEQNQPGHGGVMLMLEFMGEDLHQANATWYSPGNGTGGWVNHRNDNYGYVAYPFRLYYRCLGNANALIENIDNATGADGDKKRLKAEGLTMRAWSYFNLIQIYAKRYDASTANAQLGVSMPLSASETKLARSTVADVYTQIVKDLDDAIVLYATASAVPGTNKKSHLSLAAALAIRARVALTMQDYVKAAEFAKKVVDLGAFSLMTNTQYQAGFNDINNPEWIWGAFVQDDQGDTFGSFFGQISYDGNTTYVRGTPKRINSALYNLITATDVRKKMWEPNPNATNFPLPLATYARTPYMSRKFKIRTLPTIGDVPYIRLAEMYLIMAEAYAKMSPAKETEAKQALFTLAVNRDPSYTLSTNTGAALINEILVQRRVELWGEGFRFFDLKRQNLPLDRTAVPNYVAASGGGTLQIPAGSPLWQFVIPLSEIQANPNSKQDD</sequence>
<evidence type="ECO:0000256" key="5">
    <source>
        <dbReference type="ARBA" id="ARBA00023237"/>
    </source>
</evidence>
<evidence type="ECO:0000256" key="1">
    <source>
        <dbReference type="ARBA" id="ARBA00004442"/>
    </source>
</evidence>
<reference evidence="9" key="1">
    <citation type="journal article" date="2019" name="Int. J. Syst. Evol. Microbiol.">
        <title>The Global Catalogue of Microorganisms (GCM) 10K type strain sequencing project: providing services to taxonomists for standard genome sequencing and annotation.</title>
        <authorList>
            <consortium name="The Broad Institute Genomics Platform"/>
            <consortium name="The Broad Institute Genome Sequencing Center for Infectious Disease"/>
            <person name="Wu L."/>
            <person name="Ma J."/>
        </authorList>
    </citation>
    <scope>NUCLEOTIDE SEQUENCE [LARGE SCALE GENOMIC DNA]</scope>
    <source>
        <strain evidence="9">KCTC 23299</strain>
    </source>
</reference>
<evidence type="ECO:0000313" key="9">
    <source>
        <dbReference type="Proteomes" id="UP001597511"/>
    </source>
</evidence>
<name>A0ABW6A4G7_9BACT</name>
<evidence type="ECO:0000256" key="4">
    <source>
        <dbReference type="ARBA" id="ARBA00023136"/>
    </source>
</evidence>
<dbReference type="RefSeq" id="WP_386095990.1">
    <property type="nucleotide sequence ID" value="NZ_JBHUOZ010000001.1"/>
</dbReference>
<evidence type="ECO:0000259" key="7">
    <source>
        <dbReference type="Pfam" id="PF14322"/>
    </source>
</evidence>
<proteinExistence type="inferred from homology"/>
<dbReference type="InterPro" id="IPR011990">
    <property type="entry name" value="TPR-like_helical_dom_sf"/>
</dbReference>
<dbReference type="PROSITE" id="PS51257">
    <property type="entry name" value="PROKAR_LIPOPROTEIN"/>
    <property type="match status" value="1"/>
</dbReference>
<organism evidence="8 9">
    <name type="scientific">Terrimonas rubra</name>
    <dbReference type="NCBI Taxonomy" id="1035890"/>
    <lineage>
        <taxon>Bacteria</taxon>
        <taxon>Pseudomonadati</taxon>
        <taxon>Bacteroidota</taxon>
        <taxon>Chitinophagia</taxon>
        <taxon>Chitinophagales</taxon>
        <taxon>Chitinophagaceae</taxon>
        <taxon>Terrimonas</taxon>
    </lineage>
</organism>
<feature type="domain" description="SusD-like N-terminal" evidence="7">
    <location>
        <begin position="24"/>
        <end position="242"/>
    </location>
</feature>
<comment type="subcellular location">
    <subcellularLocation>
        <location evidence="1">Cell outer membrane</location>
    </subcellularLocation>
</comment>
<evidence type="ECO:0000256" key="2">
    <source>
        <dbReference type="ARBA" id="ARBA00006275"/>
    </source>
</evidence>
<dbReference type="Pfam" id="PF07980">
    <property type="entry name" value="SusD_RagB"/>
    <property type="match status" value="1"/>
</dbReference>